<name>A0A4R2L194_9FIRM</name>
<evidence type="ECO:0000259" key="3">
    <source>
        <dbReference type="PROSITE" id="PS51831"/>
    </source>
</evidence>
<dbReference type="RefSeq" id="WP_132244047.1">
    <property type="nucleotide sequence ID" value="NZ_SLWV01000006.1"/>
</dbReference>
<dbReference type="Pfam" id="PF05228">
    <property type="entry name" value="CHASE4"/>
    <property type="match status" value="1"/>
</dbReference>
<evidence type="ECO:0000256" key="1">
    <source>
        <dbReference type="SAM" id="Phobius"/>
    </source>
</evidence>
<dbReference type="InterPro" id="IPR007892">
    <property type="entry name" value="CHASE4"/>
</dbReference>
<keyword evidence="1" id="KW-1133">Transmembrane helix</keyword>
<organism evidence="5 6">
    <name type="scientific">Marinisporobacter balticus</name>
    <dbReference type="NCBI Taxonomy" id="2018667"/>
    <lineage>
        <taxon>Bacteria</taxon>
        <taxon>Bacillati</taxon>
        <taxon>Bacillota</taxon>
        <taxon>Clostridia</taxon>
        <taxon>Peptostreptococcales</taxon>
        <taxon>Thermotaleaceae</taxon>
        <taxon>Marinisporobacter</taxon>
    </lineage>
</organism>
<dbReference type="GO" id="GO:0007165">
    <property type="term" value="P:signal transduction"/>
    <property type="evidence" value="ECO:0007669"/>
    <property type="project" value="InterPro"/>
</dbReference>
<dbReference type="CDD" id="cd00077">
    <property type="entry name" value="HDc"/>
    <property type="match status" value="1"/>
</dbReference>
<evidence type="ECO:0000313" key="5">
    <source>
        <dbReference type="EMBL" id="TCO77486.1"/>
    </source>
</evidence>
<dbReference type="PANTHER" id="PTHR45228:SF4">
    <property type="entry name" value="LIPOPROTEIN"/>
    <property type="match status" value="1"/>
</dbReference>
<evidence type="ECO:0000313" key="6">
    <source>
        <dbReference type="Proteomes" id="UP000294919"/>
    </source>
</evidence>
<keyword evidence="1" id="KW-0472">Membrane</keyword>
<feature type="domain" description="HD" evidence="3">
    <location>
        <begin position="351"/>
        <end position="471"/>
    </location>
</feature>
<feature type="domain" description="HD-GYP" evidence="4">
    <location>
        <begin position="329"/>
        <end position="519"/>
    </location>
</feature>
<dbReference type="PROSITE" id="PS51831">
    <property type="entry name" value="HD"/>
    <property type="match status" value="1"/>
</dbReference>
<dbReference type="Gene3D" id="6.10.340.10">
    <property type="match status" value="1"/>
</dbReference>
<dbReference type="InterPro" id="IPR037522">
    <property type="entry name" value="HD_GYP_dom"/>
</dbReference>
<comment type="caution">
    <text evidence="5">The sequence shown here is derived from an EMBL/GenBank/DDBJ whole genome shotgun (WGS) entry which is preliminary data.</text>
</comment>
<dbReference type="EMBL" id="SLWV01000006">
    <property type="protein sequence ID" value="TCO77486.1"/>
    <property type="molecule type" value="Genomic_DNA"/>
</dbReference>
<dbReference type="InterPro" id="IPR003660">
    <property type="entry name" value="HAMP_dom"/>
</dbReference>
<dbReference type="SUPFAM" id="SSF109604">
    <property type="entry name" value="HD-domain/PDEase-like"/>
    <property type="match status" value="1"/>
</dbReference>
<dbReference type="PROSITE" id="PS51832">
    <property type="entry name" value="HD_GYP"/>
    <property type="match status" value="1"/>
</dbReference>
<dbReference type="PROSITE" id="PS50885">
    <property type="entry name" value="HAMP"/>
    <property type="match status" value="1"/>
</dbReference>
<reference evidence="5 6" key="1">
    <citation type="submission" date="2019-03" db="EMBL/GenBank/DDBJ databases">
        <title>Genomic Encyclopedia of Type Strains, Phase IV (KMG-IV): sequencing the most valuable type-strain genomes for metagenomic binning, comparative biology and taxonomic classification.</title>
        <authorList>
            <person name="Goeker M."/>
        </authorList>
    </citation>
    <scope>NUCLEOTIDE SEQUENCE [LARGE SCALE GENOMIC DNA]</scope>
    <source>
        <strain evidence="5 6">DSM 102940</strain>
    </source>
</reference>
<dbReference type="InterPro" id="IPR006674">
    <property type="entry name" value="HD_domain"/>
</dbReference>
<dbReference type="InterPro" id="IPR052020">
    <property type="entry name" value="Cyclic_di-GMP/3'3'-cGAMP_PDE"/>
</dbReference>
<dbReference type="GO" id="GO:0016020">
    <property type="term" value="C:membrane"/>
    <property type="evidence" value="ECO:0007669"/>
    <property type="project" value="InterPro"/>
</dbReference>
<protein>
    <submittedName>
        <fullName evidence="5">HD-GYP domain-containing protein (C-di-GMP phosphodiesterase class II)</fullName>
    </submittedName>
</protein>
<dbReference type="InterPro" id="IPR003607">
    <property type="entry name" value="HD/PDEase_dom"/>
</dbReference>
<dbReference type="PANTHER" id="PTHR45228">
    <property type="entry name" value="CYCLIC DI-GMP PHOSPHODIESTERASE TM_0186-RELATED"/>
    <property type="match status" value="1"/>
</dbReference>
<dbReference type="AlphaFoldDB" id="A0A4R2L194"/>
<dbReference type="SMART" id="SM00471">
    <property type="entry name" value="HDc"/>
    <property type="match status" value="1"/>
</dbReference>
<evidence type="ECO:0000259" key="4">
    <source>
        <dbReference type="PROSITE" id="PS51832"/>
    </source>
</evidence>
<dbReference type="Gene3D" id="1.10.3210.10">
    <property type="entry name" value="Hypothetical protein af1432"/>
    <property type="match status" value="1"/>
</dbReference>
<proteinExistence type="predicted"/>
<gene>
    <name evidence="5" type="ORF">EV214_106133</name>
</gene>
<dbReference type="Pfam" id="PF13487">
    <property type="entry name" value="HD_5"/>
    <property type="match status" value="1"/>
</dbReference>
<evidence type="ECO:0000259" key="2">
    <source>
        <dbReference type="PROSITE" id="PS50885"/>
    </source>
</evidence>
<sequence length="519" mass="59541">MKMKTKIILLVCFSIVVTVLTITLQTNVIIERSREKILELYAHSRIKVMNNYLLETSQELENRVYDNTCWDDAFYNLEEENIPWIKENITAYLYEQPNFQIDLVFLQKNDGTYNALYGENISKDDLIVTNAYKKARSGKIMNKEYIKIRNNVYEIVAAPIRTAKDETKTNGILLLGRAINEKFLMKLSGYLTLDHGEKINMVKNHSQSNDFSYHNNYMVVYHPVKDRDGNNLTWIKVSYDISNFDHLKYLVFKEIILTVILYSTVLAGIAMFFINKSMNKIQKSITQINAIAQGNYKNRLEEKGSHEMIELAKSVNRLSEEIETRILAQENNYLESVKALATSLEIKDAYTKGHSDRVAFYATHLGKVVGYESLDDLTNAALVHDIGKIAVSDTILNKPGKLTDEEYEIIKKHPALGYKILDASHMFKHIKYIIKYHHEKYDGKGYPDGLCGKDIPLGARILAIADVFDALTSNRAYRKEMPIKEAMEIIIEGSGTHFDAALVEAFEGIIYKLYEETDL</sequence>
<dbReference type="OrthoDB" id="9804747at2"/>
<keyword evidence="1" id="KW-0812">Transmembrane</keyword>
<accession>A0A4R2L194</accession>
<keyword evidence="6" id="KW-1185">Reference proteome</keyword>
<dbReference type="Proteomes" id="UP000294919">
    <property type="component" value="Unassembled WGS sequence"/>
</dbReference>
<feature type="domain" description="HAMP" evidence="2">
    <location>
        <begin position="275"/>
        <end position="327"/>
    </location>
</feature>
<feature type="transmembrane region" description="Helical" evidence="1">
    <location>
        <begin position="255"/>
        <end position="274"/>
    </location>
</feature>
<dbReference type="CDD" id="cd06225">
    <property type="entry name" value="HAMP"/>
    <property type="match status" value="1"/>
</dbReference>